<keyword evidence="1" id="KW-0472">Membrane</keyword>
<accession>A0A8J8MM62</accession>
<name>A0A8J8MM62_9FIRM</name>
<evidence type="ECO:0000256" key="1">
    <source>
        <dbReference type="SAM" id="Phobius"/>
    </source>
</evidence>
<proteinExistence type="predicted"/>
<dbReference type="AlphaFoldDB" id="A0A8J8MM62"/>
<reference evidence="2" key="1">
    <citation type="submission" date="2020-07" db="EMBL/GenBank/DDBJ databases">
        <title>Vallitalea pronyensis genome.</title>
        <authorList>
            <person name="Postec A."/>
        </authorList>
    </citation>
    <scope>NUCLEOTIDE SEQUENCE</scope>
    <source>
        <strain evidence="2">FatNI3</strain>
    </source>
</reference>
<evidence type="ECO:0000313" key="2">
    <source>
        <dbReference type="EMBL" id="QUI24019.1"/>
    </source>
</evidence>
<organism evidence="2 3">
    <name type="scientific">Vallitalea pronyensis</name>
    <dbReference type="NCBI Taxonomy" id="1348613"/>
    <lineage>
        <taxon>Bacteria</taxon>
        <taxon>Bacillati</taxon>
        <taxon>Bacillota</taxon>
        <taxon>Clostridia</taxon>
        <taxon>Lachnospirales</taxon>
        <taxon>Vallitaleaceae</taxon>
        <taxon>Vallitalea</taxon>
    </lineage>
</organism>
<evidence type="ECO:0000313" key="3">
    <source>
        <dbReference type="Proteomes" id="UP000683246"/>
    </source>
</evidence>
<dbReference type="Proteomes" id="UP000683246">
    <property type="component" value="Chromosome"/>
</dbReference>
<keyword evidence="3" id="KW-1185">Reference proteome</keyword>
<dbReference type="KEGG" id="vpy:HZI73_17715"/>
<feature type="transmembrane region" description="Helical" evidence="1">
    <location>
        <begin position="7"/>
        <end position="25"/>
    </location>
</feature>
<dbReference type="RefSeq" id="WP_212694710.1">
    <property type="nucleotide sequence ID" value="NZ_CP058649.1"/>
</dbReference>
<keyword evidence="1" id="KW-1133">Transmembrane helix</keyword>
<sequence length="53" mass="5804">MKITNEKVKGYFLALIGALSLYVYLFGFQMLIAFTPVVVGAVIVIGLIKLLDV</sequence>
<feature type="transmembrane region" description="Helical" evidence="1">
    <location>
        <begin position="31"/>
        <end position="51"/>
    </location>
</feature>
<dbReference type="EMBL" id="CP058649">
    <property type="protein sequence ID" value="QUI24019.1"/>
    <property type="molecule type" value="Genomic_DNA"/>
</dbReference>
<protein>
    <submittedName>
        <fullName evidence="2">Uncharacterized protein</fullName>
    </submittedName>
</protein>
<gene>
    <name evidence="2" type="ORF">HZI73_17715</name>
</gene>
<keyword evidence="1" id="KW-0812">Transmembrane</keyword>